<evidence type="ECO:0000256" key="2">
    <source>
        <dbReference type="ARBA" id="ARBA00022475"/>
    </source>
</evidence>
<proteinExistence type="predicted"/>
<accession>A0ABN2XJS4</accession>
<keyword evidence="3 6" id="KW-0812">Transmembrane</keyword>
<name>A0ABN2XJS4_9ACTN</name>
<keyword evidence="5 6" id="KW-0472">Membrane</keyword>
<reference evidence="8 9" key="1">
    <citation type="journal article" date="2019" name="Int. J. Syst. Evol. Microbiol.">
        <title>The Global Catalogue of Microorganisms (GCM) 10K type strain sequencing project: providing services to taxonomists for standard genome sequencing and annotation.</title>
        <authorList>
            <consortium name="The Broad Institute Genomics Platform"/>
            <consortium name="The Broad Institute Genome Sequencing Center for Infectious Disease"/>
            <person name="Wu L."/>
            <person name="Ma J."/>
        </authorList>
    </citation>
    <scope>NUCLEOTIDE SEQUENCE [LARGE SCALE GENOMIC DNA]</scope>
    <source>
        <strain evidence="8 9">JCM 15481</strain>
    </source>
</reference>
<dbReference type="EMBL" id="BAAAPF010000016">
    <property type="protein sequence ID" value="GAA2112673.1"/>
    <property type="molecule type" value="Genomic_DNA"/>
</dbReference>
<sequence>MGTAATTVMVTAALTWRVSLDAEAARGTSTFEDIRNDVTAHVMLGVTVALLALSVLNTVFVSWSTAVQARRALAVTRTLGATPGEVVAALCTAQLLPAVGAIAVGIPIGFGLFSLFSDVVVIPPGAWLAVAAPAVLLTVTALAALPAWLHTRKAAGCALNAEPV</sequence>
<evidence type="ECO:0000256" key="3">
    <source>
        <dbReference type="ARBA" id="ARBA00022692"/>
    </source>
</evidence>
<keyword evidence="2" id="KW-1003">Cell membrane</keyword>
<evidence type="ECO:0000256" key="1">
    <source>
        <dbReference type="ARBA" id="ARBA00004651"/>
    </source>
</evidence>
<organism evidence="8 9">
    <name type="scientific">Streptomyces synnematoformans</name>
    <dbReference type="NCBI Taxonomy" id="415721"/>
    <lineage>
        <taxon>Bacteria</taxon>
        <taxon>Bacillati</taxon>
        <taxon>Actinomycetota</taxon>
        <taxon>Actinomycetes</taxon>
        <taxon>Kitasatosporales</taxon>
        <taxon>Streptomycetaceae</taxon>
        <taxon>Streptomyces</taxon>
    </lineage>
</organism>
<gene>
    <name evidence="8" type="ORF">GCM10009802_10900</name>
</gene>
<comment type="caution">
    <text evidence="8">The sequence shown here is derived from an EMBL/GenBank/DDBJ whole genome shotgun (WGS) entry which is preliminary data.</text>
</comment>
<feature type="domain" description="ABC3 transporter permease C-terminal" evidence="7">
    <location>
        <begin position="47"/>
        <end position="153"/>
    </location>
</feature>
<dbReference type="RefSeq" id="WP_344288424.1">
    <property type="nucleotide sequence ID" value="NZ_BAAAPF010000016.1"/>
</dbReference>
<evidence type="ECO:0000256" key="6">
    <source>
        <dbReference type="SAM" id="Phobius"/>
    </source>
</evidence>
<keyword evidence="4 6" id="KW-1133">Transmembrane helix</keyword>
<evidence type="ECO:0000256" key="5">
    <source>
        <dbReference type="ARBA" id="ARBA00023136"/>
    </source>
</evidence>
<evidence type="ECO:0000256" key="4">
    <source>
        <dbReference type="ARBA" id="ARBA00022989"/>
    </source>
</evidence>
<evidence type="ECO:0000313" key="9">
    <source>
        <dbReference type="Proteomes" id="UP001500443"/>
    </source>
</evidence>
<dbReference type="Pfam" id="PF02687">
    <property type="entry name" value="FtsX"/>
    <property type="match status" value="1"/>
</dbReference>
<feature type="transmembrane region" description="Helical" evidence="6">
    <location>
        <begin position="86"/>
        <end position="113"/>
    </location>
</feature>
<feature type="transmembrane region" description="Helical" evidence="6">
    <location>
        <begin position="40"/>
        <end position="65"/>
    </location>
</feature>
<protein>
    <recommendedName>
        <fullName evidence="7">ABC3 transporter permease C-terminal domain-containing protein</fullName>
    </recommendedName>
</protein>
<evidence type="ECO:0000259" key="7">
    <source>
        <dbReference type="Pfam" id="PF02687"/>
    </source>
</evidence>
<dbReference type="Proteomes" id="UP001500443">
    <property type="component" value="Unassembled WGS sequence"/>
</dbReference>
<keyword evidence="9" id="KW-1185">Reference proteome</keyword>
<feature type="transmembrane region" description="Helical" evidence="6">
    <location>
        <begin position="125"/>
        <end position="145"/>
    </location>
</feature>
<evidence type="ECO:0000313" key="8">
    <source>
        <dbReference type="EMBL" id="GAA2112673.1"/>
    </source>
</evidence>
<dbReference type="InterPro" id="IPR003838">
    <property type="entry name" value="ABC3_permease_C"/>
</dbReference>
<comment type="subcellular location">
    <subcellularLocation>
        <location evidence="1">Cell membrane</location>
        <topology evidence="1">Multi-pass membrane protein</topology>
    </subcellularLocation>
</comment>